<evidence type="ECO:0000313" key="3">
    <source>
        <dbReference type="EMBL" id="HEB96902.1"/>
    </source>
</evidence>
<dbReference type="Pfam" id="PF13519">
    <property type="entry name" value="VWA_2"/>
    <property type="match status" value="1"/>
</dbReference>
<feature type="transmembrane region" description="Helical" evidence="1">
    <location>
        <begin position="55"/>
        <end position="76"/>
    </location>
</feature>
<dbReference type="SUPFAM" id="SSF53300">
    <property type="entry name" value="vWA-like"/>
    <property type="match status" value="1"/>
</dbReference>
<evidence type="ECO:0000256" key="1">
    <source>
        <dbReference type="SAM" id="Phobius"/>
    </source>
</evidence>
<dbReference type="Gene3D" id="3.40.50.410">
    <property type="entry name" value="von Willebrand factor, type A domain"/>
    <property type="match status" value="1"/>
</dbReference>
<dbReference type="InterPro" id="IPR002035">
    <property type="entry name" value="VWF_A"/>
</dbReference>
<evidence type="ECO:0000259" key="2">
    <source>
        <dbReference type="PROSITE" id="PS50234"/>
    </source>
</evidence>
<dbReference type="SMART" id="SM00327">
    <property type="entry name" value="VWA"/>
    <property type="match status" value="1"/>
</dbReference>
<gene>
    <name evidence="3" type="ORF">ENI96_10795</name>
</gene>
<dbReference type="PANTHER" id="PTHR22550:SF14">
    <property type="entry name" value="VWFA DOMAIN-CONTAINING PROTEIN"/>
    <property type="match status" value="1"/>
</dbReference>
<feature type="non-terminal residue" evidence="3">
    <location>
        <position position="401"/>
    </location>
</feature>
<sequence>MFDSFHFLHPLWLLALLPLAGLVWLLQRRSGGDDAWRRVVDPDLLPLLLSRGGGRASRSALWLLATGWLLAVLALADPTWEQRPRPLFETRQALVIVLDLSRSMEATDLKPSRLFQARLKVEDILDREREGQTGLVVFAGDAFSVVPLTRDADTIRAMLGVLTPELMPVQGSRVDLALKRAGELLKQAGIPRGRILVIGDGMESEAAIDEAARLRDQGYRVSVLGVGTAAGAPVPDGRGGSLRDDRGNPVIAGLDQARLQRLATAGGGRYARLQPGDQDLDLVLSPGSISYPGTATKAEKSDLDQTAWKEQGPLLTLLLLPLAALAFRRGWLLGLLLTGLLLPLPEPVTAAAPAVVAESRPAPATGLWRDLWQRRDQQAAEALARGDAEAAARLARDPLRR</sequence>
<dbReference type="InterPro" id="IPR050768">
    <property type="entry name" value="UPF0353/GerABKA_families"/>
</dbReference>
<dbReference type="PROSITE" id="PS50234">
    <property type="entry name" value="VWFA"/>
    <property type="match status" value="1"/>
</dbReference>
<keyword evidence="1" id="KW-1133">Transmembrane helix</keyword>
<reference evidence="3" key="1">
    <citation type="journal article" date="2020" name="mSystems">
        <title>Genome- and Community-Level Interaction Insights into Carbon Utilization and Element Cycling Functions of Hydrothermarchaeota in Hydrothermal Sediment.</title>
        <authorList>
            <person name="Zhou Z."/>
            <person name="Liu Y."/>
            <person name="Xu W."/>
            <person name="Pan J."/>
            <person name="Luo Z.H."/>
            <person name="Li M."/>
        </authorList>
    </citation>
    <scope>NUCLEOTIDE SEQUENCE [LARGE SCALE GENOMIC DNA]</scope>
    <source>
        <strain evidence="3">HyVt-443</strain>
    </source>
</reference>
<feature type="domain" description="VWFA" evidence="2">
    <location>
        <begin position="93"/>
        <end position="271"/>
    </location>
</feature>
<dbReference type="AlphaFoldDB" id="A0A831RMT4"/>
<accession>A0A831RMT4</accession>
<proteinExistence type="predicted"/>
<dbReference type="Proteomes" id="UP000886251">
    <property type="component" value="Unassembled WGS sequence"/>
</dbReference>
<organism evidence="3">
    <name type="scientific">Sedimenticola thiotaurini</name>
    <dbReference type="NCBI Taxonomy" id="1543721"/>
    <lineage>
        <taxon>Bacteria</taxon>
        <taxon>Pseudomonadati</taxon>
        <taxon>Pseudomonadota</taxon>
        <taxon>Gammaproteobacteria</taxon>
        <taxon>Chromatiales</taxon>
        <taxon>Sedimenticolaceae</taxon>
        <taxon>Sedimenticola</taxon>
    </lineage>
</organism>
<keyword evidence="1" id="KW-0472">Membrane</keyword>
<dbReference type="InterPro" id="IPR036465">
    <property type="entry name" value="vWFA_dom_sf"/>
</dbReference>
<dbReference type="PANTHER" id="PTHR22550">
    <property type="entry name" value="SPORE GERMINATION PROTEIN"/>
    <property type="match status" value="1"/>
</dbReference>
<keyword evidence="1" id="KW-0812">Transmembrane</keyword>
<name>A0A831RMT4_9GAMM</name>
<comment type="caution">
    <text evidence="3">The sequence shown here is derived from an EMBL/GenBank/DDBJ whole genome shotgun (WGS) entry which is preliminary data.</text>
</comment>
<protein>
    <submittedName>
        <fullName evidence="3">VWA domain-containing protein</fullName>
    </submittedName>
</protein>
<dbReference type="EMBL" id="DRKP01000127">
    <property type="protein sequence ID" value="HEB96902.1"/>
    <property type="molecule type" value="Genomic_DNA"/>
</dbReference>